<comment type="caution">
    <text evidence="1">The sequence shown here is derived from an EMBL/GenBank/DDBJ whole genome shotgun (WGS) entry which is preliminary data.</text>
</comment>
<proteinExistence type="predicted"/>
<dbReference type="AlphaFoldDB" id="A0A2T3LF53"/>
<organism evidence="1 2">
    <name type="scientific">Photobacterium indicum</name>
    <dbReference type="NCBI Taxonomy" id="81447"/>
    <lineage>
        <taxon>Bacteria</taxon>
        <taxon>Pseudomonadati</taxon>
        <taxon>Pseudomonadota</taxon>
        <taxon>Gammaproteobacteria</taxon>
        <taxon>Vibrionales</taxon>
        <taxon>Vibrionaceae</taxon>
        <taxon>Photobacterium</taxon>
    </lineage>
</organism>
<dbReference type="EMBL" id="PYOC01000001">
    <property type="protein sequence ID" value="PSV50023.1"/>
    <property type="molecule type" value="Genomic_DNA"/>
</dbReference>
<accession>A0A2T3LF53</accession>
<name>A0A2T3LF53_9GAMM</name>
<gene>
    <name evidence="1" type="ORF">C9J47_05595</name>
</gene>
<sequence>MSKDKKTTILNLELAGMKRALLEVDQAIQQNKEYVHESKGSLIQFFSTSLKCRKSTLKGFKQILLIEVKWRDDELKHVDK</sequence>
<dbReference type="RefSeq" id="WP_107252607.1">
    <property type="nucleotide sequence ID" value="NZ_PYOC01000001.1"/>
</dbReference>
<evidence type="ECO:0000313" key="1">
    <source>
        <dbReference type="EMBL" id="PSV50023.1"/>
    </source>
</evidence>
<evidence type="ECO:0000313" key="2">
    <source>
        <dbReference type="Proteomes" id="UP000241803"/>
    </source>
</evidence>
<dbReference type="Proteomes" id="UP000241803">
    <property type="component" value="Unassembled WGS sequence"/>
</dbReference>
<reference evidence="1 2" key="1">
    <citation type="submission" date="2018-03" db="EMBL/GenBank/DDBJ databases">
        <title>Whole genome sequencing of Histamine producing bacteria.</title>
        <authorList>
            <person name="Butler K."/>
        </authorList>
    </citation>
    <scope>NUCLEOTIDE SEQUENCE [LARGE SCALE GENOMIC DNA]</scope>
    <source>
        <strain evidence="1 2">ATCC 19614</strain>
    </source>
</reference>
<keyword evidence="2" id="KW-1185">Reference proteome</keyword>
<protein>
    <submittedName>
        <fullName evidence="1">Uncharacterized protein</fullName>
    </submittedName>
</protein>